<feature type="domain" description="Death" evidence="1">
    <location>
        <begin position="33"/>
        <end position="105"/>
    </location>
</feature>
<dbReference type="Pfam" id="PF00531">
    <property type="entry name" value="Death"/>
    <property type="match status" value="1"/>
</dbReference>
<dbReference type="OMA" id="APDEYHT"/>
<accession>A0A7M7LTY6</accession>
<sequence>MDSHSSSNSSTQSQPQWFDTVLRRIGDEVAPDEYHTFGLKLGVPREMSENIRMSEEEVFPDVTIALLRQWTRKLGFTPEQLAVELVKALRAIQLERLASTIHEEIKHNEEEWKACILPNNVADTLSKRLESQTIAKEDSQEIDVRGSKSVDNGLSKQRRKPKANYLIQPNWKFY</sequence>
<organism evidence="2 3">
    <name type="scientific">Strongylocentrotus purpuratus</name>
    <name type="common">Purple sea urchin</name>
    <dbReference type="NCBI Taxonomy" id="7668"/>
    <lineage>
        <taxon>Eukaryota</taxon>
        <taxon>Metazoa</taxon>
        <taxon>Echinodermata</taxon>
        <taxon>Eleutherozoa</taxon>
        <taxon>Echinozoa</taxon>
        <taxon>Echinoidea</taxon>
        <taxon>Euechinoidea</taxon>
        <taxon>Echinacea</taxon>
        <taxon>Camarodonta</taxon>
        <taxon>Echinidea</taxon>
        <taxon>Strongylocentrotidae</taxon>
        <taxon>Strongylocentrotus</taxon>
    </lineage>
</organism>
<dbReference type="GeneID" id="576238"/>
<dbReference type="OrthoDB" id="10352841at2759"/>
<dbReference type="Gene3D" id="1.10.533.10">
    <property type="entry name" value="Death Domain, Fas"/>
    <property type="match status" value="1"/>
</dbReference>
<dbReference type="InterPro" id="IPR000488">
    <property type="entry name" value="Death_dom"/>
</dbReference>
<keyword evidence="3" id="KW-1185">Reference proteome</keyword>
<reference evidence="3" key="1">
    <citation type="submission" date="2015-02" db="EMBL/GenBank/DDBJ databases">
        <title>Genome sequencing for Strongylocentrotus purpuratus.</title>
        <authorList>
            <person name="Murali S."/>
            <person name="Liu Y."/>
            <person name="Vee V."/>
            <person name="English A."/>
            <person name="Wang M."/>
            <person name="Skinner E."/>
            <person name="Han Y."/>
            <person name="Muzny D.M."/>
            <person name="Worley K.C."/>
            <person name="Gibbs R.A."/>
        </authorList>
    </citation>
    <scope>NUCLEOTIDE SEQUENCE</scope>
</reference>
<proteinExistence type="predicted"/>
<dbReference type="Proteomes" id="UP000007110">
    <property type="component" value="Unassembled WGS sequence"/>
</dbReference>
<evidence type="ECO:0000313" key="3">
    <source>
        <dbReference type="Proteomes" id="UP000007110"/>
    </source>
</evidence>
<reference evidence="2" key="2">
    <citation type="submission" date="2021-01" db="UniProtKB">
        <authorList>
            <consortium name="EnsemblMetazoa"/>
        </authorList>
    </citation>
    <scope>IDENTIFICATION</scope>
</reference>
<evidence type="ECO:0000313" key="2">
    <source>
        <dbReference type="EnsemblMetazoa" id="XP_011681714"/>
    </source>
</evidence>
<dbReference type="RefSeq" id="XP_011681714.2">
    <property type="nucleotide sequence ID" value="XM_011683412.2"/>
</dbReference>
<dbReference type="EnsemblMetazoa" id="XM_011683412">
    <property type="protein sequence ID" value="XP_011681714"/>
    <property type="gene ID" value="LOC576238"/>
</dbReference>
<dbReference type="InterPro" id="IPR011029">
    <property type="entry name" value="DEATH-like_dom_sf"/>
</dbReference>
<dbReference type="KEGG" id="spu:576238"/>
<name>A0A7M7LTY6_STRPU</name>
<dbReference type="GO" id="GO:0007165">
    <property type="term" value="P:signal transduction"/>
    <property type="evidence" value="ECO:0007669"/>
    <property type="project" value="InterPro"/>
</dbReference>
<protein>
    <recommendedName>
        <fullName evidence="1">Death domain-containing protein</fullName>
    </recommendedName>
</protein>
<dbReference type="AlphaFoldDB" id="A0A7M7LTY6"/>
<evidence type="ECO:0000259" key="1">
    <source>
        <dbReference type="PROSITE" id="PS50017"/>
    </source>
</evidence>
<dbReference type="InParanoid" id="A0A7M7LTY6"/>
<dbReference type="PROSITE" id="PS50017">
    <property type="entry name" value="DEATH_DOMAIN"/>
    <property type="match status" value="1"/>
</dbReference>